<protein>
    <recommendedName>
        <fullName evidence="8">Disease resistance protein</fullName>
    </recommendedName>
</protein>
<dbReference type="Proteomes" id="UP001603857">
    <property type="component" value="Unassembled WGS sequence"/>
</dbReference>
<gene>
    <name evidence="6" type="ORF">Fmac_017419</name>
</gene>
<comment type="caution">
    <text evidence="6">The sequence shown here is derived from an EMBL/GenBank/DDBJ whole genome shotgun (WGS) entry which is preliminary data.</text>
</comment>
<dbReference type="SUPFAM" id="SSF52540">
    <property type="entry name" value="P-loop containing nucleoside triphosphate hydrolases"/>
    <property type="match status" value="1"/>
</dbReference>
<keyword evidence="2" id="KW-0547">Nucleotide-binding</keyword>
<evidence type="ECO:0000259" key="4">
    <source>
        <dbReference type="Pfam" id="PF00931"/>
    </source>
</evidence>
<feature type="domain" description="NB-ARC" evidence="4">
    <location>
        <begin position="155"/>
        <end position="252"/>
    </location>
</feature>
<evidence type="ECO:0000259" key="5">
    <source>
        <dbReference type="Pfam" id="PF18052"/>
    </source>
</evidence>
<dbReference type="CDD" id="cd14798">
    <property type="entry name" value="RX-CC_like"/>
    <property type="match status" value="1"/>
</dbReference>
<dbReference type="PANTHER" id="PTHR19338">
    <property type="entry name" value="TRANSLOCASE OF INNER MITOCHONDRIAL MEMBRANE 13 HOMOLOG"/>
    <property type="match status" value="1"/>
</dbReference>
<evidence type="ECO:0000256" key="1">
    <source>
        <dbReference type="ARBA" id="ARBA00022737"/>
    </source>
</evidence>
<proteinExistence type="predicted"/>
<feature type="domain" description="Disease resistance N-terminal" evidence="5">
    <location>
        <begin position="5"/>
        <end position="84"/>
    </location>
</feature>
<dbReference type="InterPro" id="IPR002182">
    <property type="entry name" value="NB-ARC"/>
</dbReference>
<accession>A0ABD1M2R7</accession>
<dbReference type="Gene3D" id="3.40.50.300">
    <property type="entry name" value="P-loop containing nucleotide triphosphate hydrolases"/>
    <property type="match status" value="1"/>
</dbReference>
<evidence type="ECO:0000313" key="6">
    <source>
        <dbReference type="EMBL" id="KAL2329838.1"/>
    </source>
</evidence>
<keyword evidence="7" id="KW-1185">Reference proteome</keyword>
<keyword evidence="1" id="KW-0677">Repeat</keyword>
<dbReference type="Pfam" id="PF00931">
    <property type="entry name" value="NB-ARC"/>
    <property type="match status" value="1"/>
</dbReference>
<dbReference type="InterPro" id="IPR038005">
    <property type="entry name" value="RX-like_CC"/>
</dbReference>
<evidence type="ECO:0008006" key="8">
    <source>
        <dbReference type="Google" id="ProtNLM"/>
    </source>
</evidence>
<reference evidence="6 7" key="1">
    <citation type="submission" date="2024-08" db="EMBL/GenBank/DDBJ databases">
        <title>Insights into the chromosomal genome structure of Flemingia macrophylla.</title>
        <authorList>
            <person name="Ding Y."/>
            <person name="Zhao Y."/>
            <person name="Bi W."/>
            <person name="Wu M."/>
            <person name="Zhao G."/>
            <person name="Gong Y."/>
            <person name="Li W."/>
            <person name="Zhang P."/>
        </authorList>
    </citation>
    <scope>NUCLEOTIDE SEQUENCE [LARGE SCALE GENOMIC DNA]</scope>
    <source>
        <strain evidence="6">DYQJB</strain>
        <tissue evidence="6">Leaf</tissue>
    </source>
</reference>
<evidence type="ECO:0000256" key="3">
    <source>
        <dbReference type="ARBA" id="ARBA00022821"/>
    </source>
</evidence>
<dbReference type="InterPro" id="IPR041118">
    <property type="entry name" value="Rx_N"/>
</dbReference>
<dbReference type="GO" id="GO:0000166">
    <property type="term" value="F:nucleotide binding"/>
    <property type="evidence" value="ECO:0007669"/>
    <property type="project" value="UniProtKB-KW"/>
</dbReference>
<evidence type="ECO:0000313" key="7">
    <source>
        <dbReference type="Proteomes" id="UP001603857"/>
    </source>
</evidence>
<dbReference type="Pfam" id="PF18052">
    <property type="entry name" value="Rx_N"/>
    <property type="match status" value="1"/>
</dbReference>
<dbReference type="Gene3D" id="1.20.5.4130">
    <property type="match status" value="1"/>
</dbReference>
<dbReference type="EMBL" id="JBGMDY010000006">
    <property type="protein sequence ID" value="KAL2329838.1"/>
    <property type="molecule type" value="Genomic_DNA"/>
</dbReference>
<dbReference type="AlphaFoldDB" id="A0ABD1M2R7"/>
<dbReference type="PANTHER" id="PTHR19338:SF66">
    <property type="entry name" value="NB-ARC DOMAIN-CONTAINING PROTEIN"/>
    <property type="match status" value="1"/>
</dbReference>
<sequence length="253" mass="29418">MAAAVVSFAVERLYELLIEEDRFLSGMGDKVRDIRNELMRMQCFLSDAERRQDESEIMKNLISEIRKLVHRAEDVIEIYAINVAFDSIGTKNPVSKALHLRKARSHIIEFNNGIVETARRLQNYGLTAPRGDEDDCFPVAWLYYHIVDAILVGFDEDINKVVKWLVDENQHCRVVYIIGMAGIGKTTLARRIYHYNAIRRNFIALAWANISQQYKRREVWERILLGLISPSKEERAQIFEMGDNELARKLFKV</sequence>
<dbReference type="GO" id="GO:0006952">
    <property type="term" value="P:defense response"/>
    <property type="evidence" value="ECO:0007669"/>
    <property type="project" value="UniProtKB-KW"/>
</dbReference>
<name>A0ABD1M2R7_9FABA</name>
<dbReference type="InterPro" id="IPR027417">
    <property type="entry name" value="P-loop_NTPase"/>
</dbReference>
<evidence type="ECO:0000256" key="2">
    <source>
        <dbReference type="ARBA" id="ARBA00022741"/>
    </source>
</evidence>
<keyword evidence="3" id="KW-0611">Plant defense</keyword>
<organism evidence="6 7">
    <name type="scientific">Flemingia macrophylla</name>
    <dbReference type="NCBI Taxonomy" id="520843"/>
    <lineage>
        <taxon>Eukaryota</taxon>
        <taxon>Viridiplantae</taxon>
        <taxon>Streptophyta</taxon>
        <taxon>Embryophyta</taxon>
        <taxon>Tracheophyta</taxon>
        <taxon>Spermatophyta</taxon>
        <taxon>Magnoliopsida</taxon>
        <taxon>eudicotyledons</taxon>
        <taxon>Gunneridae</taxon>
        <taxon>Pentapetalae</taxon>
        <taxon>rosids</taxon>
        <taxon>fabids</taxon>
        <taxon>Fabales</taxon>
        <taxon>Fabaceae</taxon>
        <taxon>Papilionoideae</taxon>
        <taxon>50 kb inversion clade</taxon>
        <taxon>NPAAA clade</taxon>
        <taxon>indigoferoid/millettioid clade</taxon>
        <taxon>Phaseoleae</taxon>
        <taxon>Flemingia</taxon>
    </lineage>
</organism>